<dbReference type="InterPro" id="IPR046702">
    <property type="entry name" value="DUF6572"/>
</dbReference>
<proteinExistence type="predicted"/>
<dbReference type="RefSeq" id="WP_073582565.1">
    <property type="nucleotide sequence ID" value="NZ_CBCSEA010000015.1"/>
</dbReference>
<accession>A0A1M7ZVM1</accession>
<organism evidence="1 2">
    <name type="scientific">Flavobacterium cucumis</name>
    <dbReference type="NCBI Taxonomy" id="416016"/>
    <lineage>
        <taxon>Bacteria</taxon>
        <taxon>Pseudomonadati</taxon>
        <taxon>Bacteroidota</taxon>
        <taxon>Flavobacteriia</taxon>
        <taxon>Flavobacteriales</taxon>
        <taxon>Flavobacteriaceae</taxon>
        <taxon>Flavobacterium</taxon>
    </lineage>
</organism>
<dbReference type="STRING" id="416016.SAMN05443547_1252"/>
<protein>
    <submittedName>
        <fullName evidence="1">Uncharacterized protein</fullName>
    </submittedName>
</protein>
<keyword evidence="2" id="KW-1185">Reference proteome</keyword>
<dbReference type="Proteomes" id="UP000184611">
    <property type="component" value="Unassembled WGS sequence"/>
</dbReference>
<reference evidence="2" key="1">
    <citation type="submission" date="2016-12" db="EMBL/GenBank/DDBJ databases">
        <authorList>
            <person name="Varghese N."/>
            <person name="Submissions S."/>
        </authorList>
    </citation>
    <scope>NUCLEOTIDE SEQUENCE [LARGE SCALE GENOMIC DNA]</scope>
    <source>
        <strain evidence="2">DSM 18830</strain>
    </source>
</reference>
<dbReference type="Pfam" id="PF20212">
    <property type="entry name" value="DUF6572"/>
    <property type="match status" value="1"/>
</dbReference>
<dbReference type="OrthoDB" id="2229810at2"/>
<gene>
    <name evidence="1" type="ORF">SAMN05443547_1252</name>
</gene>
<sequence length="105" mass="12249">MAVDNPSIIDFISITPENEVQLTISDHLNWDDENHYLHLQNKINSYLEVVESNEIYKIYPEAIGKQIAINVALKYKPNKEAKDFLNEITIFLKSNNFNFDYSVIK</sequence>
<name>A0A1M7ZVM1_9FLAO</name>
<evidence type="ECO:0000313" key="2">
    <source>
        <dbReference type="Proteomes" id="UP000184611"/>
    </source>
</evidence>
<evidence type="ECO:0000313" key="1">
    <source>
        <dbReference type="EMBL" id="SHO72906.1"/>
    </source>
</evidence>
<dbReference type="EMBL" id="FRYK01000002">
    <property type="protein sequence ID" value="SHO72906.1"/>
    <property type="molecule type" value="Genomic_DNA"/>
</dbReference>
<dbReference type="AlphaFoldDB" id="A0A1M7ZVM1"/>